<gene>
    <name evidence="1" type="ORF">GA0061098_101946</name>
</gene>
<evidence type="ECO:0000313" key="1">
    <source>
        <dbReference type="EMBL" id="SCB53381.1"/>
    </source>
</evidence>
<dbReference type="EMBL" id="FMAI01000019">
    <property type="protein sequence ID" value="SCB53381.1"/>
    <property type="molecule type" value="Genomic_DNA"/>
</dbReference>
<evidence type="ECO:0000313" key="2">
    <source>
        <dbReference type="Proteomes" id="UP000199184"/>
    </source>
</evidence>
<accession>A0A1C3XM49</accession>
<name>A0A1C3XM49_9BRAD</name>
<proteinExistence type="predicted"/>
<keyword evidence="2" id="KW-1185">Reference proteome</keyword>
<dbReference type="AlphaFoldDB" id="A0A1C3XM49"/>
<reference evidence="2" key="1">
    <citation type="submission" date="2016-08" db="EMBL/GenBank/DDBJ databases">
        <authorList>
            <person name="Varghese N."/>
            <person name="Submissions Spin"/>
        </authorList>
    </citation>
    <scope>NUCLEOTIDE SEQUENCE [LARGE SCALE GENOMIC DNA]</scope>
    <source>
        <strain evidence="2">ERR11</strain>
    </source>
</reference>
<dbReference type="Proteomes" id="UP000199184">
    <property type="component" value="Unassembled WGS sequence"/>
</dbReference>
<sequence>MIPWRVVQELGSILNNLSVTEKLPTLFKPMSSPPYLNGGPRDYLYWLIEATGAVSPRYLRQLLEGRMPRPVDDRSRWLNPDE</sequence>
<organism evidence="1 2">
    <name type="scientific">Bradyrhizobium shewense</name>
    <dbReference type="NCBI Taxonomy" id="1761772"/>
    <lineage>
        <taxon>Bacteria</taxon>
        <taxon>Pseudomonadati</taxon>
        <taxon>Pseudomonadota</taxon>
        <taxon>Alphaproteobacteria</taxon>
        <taxon>Hyphomicrobiales</taxon>
        <taxon>Nitrobacteraceae</taxon>
        <taxon>Bradyrhizobium</taxon>
    </lineage>
</organism>
<protein>
    <submittedName>
        <fullName evidence="1">Uncharacterized protein</fullName>
    </submittedName>
</protein>